<gene>
    <name evidence="1" type="ORF">ABUW_1263</name>
</gene>
<proteinExistence type="predicted"/>
<dbReference type="RefSeq" id="WP_000923284.1">
    <property type="nucleotide sequence ID" value="NZ_CABFJF010000052.1"/>
</dbReference>
<dbReference type="PATRIC" id="fig|470.2002.peg.3673"/>
<evidence type="ECO:0000313" key="2">
    <source>
        <dbReference type="Proteomes" id="UP000032746"/>
    </source>
</evidence>
<evidence type="ECO:0000313" key="1">
    <source>
        <dbReference type="EMBL" id="AKA31011.1"/>
    </source>
</evidence>
<name>A0A0D5YGW3_ACIBA</name>
<protein>
    <recommendedName>
        <fullName evidence="3">DUF2513 domain-containing protein</fullName>
    </recommendedName>
</protein>
<dbReference type="EMBL" id="CP008706">
    <property type="protein sequence ID" value="AKA31011.1"/>
    <property type="molecule type" value="Genomic_DNA"/>
</dbReference>
<dbReference type="Proteomes" id="UP000032746">
    <property type="component" value="Chromosome"/>
</dbReference>
<evidence type="ECO:0008006" key="3">
    <source>
        <dbReference type="Google" id="ProtNLM"/>
    </source>
</evidence>
<accession>A0A0D5YGW3</accession>
<reference evidence="1 2" key="1">
    <citation type="journal article" date="2015" name="J. Bacteriol.">
        <title>Resources for Genetic and Genomic Analysis of Emerging Pathogen Acinetobacter baumannii.</title>
        <authorList>
            <person name="Gallagher L.A."/>
            <person name="Ramage E."/>
            <person name="Weiss E.J."/>
            <person name="Radey M."/>
            <person name="Hayden H.S."/>
            <person name="Held K.G."/>
            <person name="Huse H.K."/>
            <person name="Zurawski D.V."/>
            <person name="Brittnacher M.J."/>
            <person name="Manoil C."/>
        </authorList>
    </citation>
    <scope>NUCLEOTIDE SEQUENCE [LARGE SCALE GENOMIC DNA]</scope>
    <source>
        <strain evidence="1 2">AB5075-UW</strain>
    </source>
</reference>
<reference evidence="2" key="2">
    <citation type="submission" date="2015-03" db="EMBL/GenBank/DDBJ databases">
        <authorList>
            <person name="Gallagher L.A."/>
            <person name="Hayden H.S."/>
            <person name="Weiss E.J."/>
            <person name="Hager K.R."/>
            <person name="Ramage E."/>
            <person name="Radey M.R."/>
            <person name="Bydalek R."/>
            <person name="Manoil C."/>
            <person name="Miller S.I."/>
            <person name="Brittnacher M.J."/>
        </authorList>
    </citation>
    <scope>NUCLEOTIDE SEQUENCE [LARGE SCALE GENOMIC DNA]</scope>
    <source>
        <strain evidence="2">AB5075-UW</strain>
    </source>
</reference>
<sequence length="169" mass="19026">MLLDRVLQLELMEKMASTYPLAYDFSHEVYQLEDESRKKVFANLYYLQSHELLEPKSIFLQLGFGAIQNSTFTLGYTRLTQKGADFMANDGGLSAIFGVVTIKFEADQFKTILESKIMATDLPPADKRKLIDGLRSLSGESIKHLTTKIVDLGWDNLGTLIRIIQSSLA</sequence>
<organism evidence="1 2">
    <name type="scientific">Acinetobacter baumannii</name>
    <dbReference type="NCBI Taxonomy" id="470"/>
    <lineage>
        <taxon>Bacteria</taxon>
        <taxon>Pseudomonadati</taxon>
        <taxon>Pseudomonadota</taxon>
        <taxon>Gammaproteobacteria</taxon>
        <taxon>Moraxellales</taxon>
        <taxon>Moraxellaceae</taxon>
        <taxon>Acinetobacter</taxon>
        <taxon>Acinetobacter calcoaceticus/baumannii complex</taxon>
    </lineage>
</organism>
<dbReference type="AlphaFoldDB" id="A0A0D5YGW3"/>